<dbReference type="SMART" id="SM00948">
    <property type="entry name" value="Proteasome_A_N"/>
    <property type="match status" value="1"/>
</dbReference>
<proteinExistence type="inferred from homology"/>
<reference evidence="9" key="1">
    <citation type="journal article" date="2023" name="PhytoFront">
        <title>Draft Genome Resources of Seven Strains of Tilletia horrida, Causal Agent of Kernel Smut of Rice.</title>
        <authorList>
            <person name="Khanal S."/>
            <person name="Antony Babu S."/>
            <person name="Zhou X.G."/>
        </authorList>
    </citation>
    <scope>NUCLEOTIDE SEQUENCE</scope>
    <source>
        <strain evidence="9">TX6</strain>
    </source>
</reference>
<keyword evidence="4 6" id="KW-0647">Proteasome</keyword>
<dbReference type="InterPro" id="IPR035144">
    <property type="entry name" value="Proteasome_alpha1"/>
</dbReference>
<comment type="similarity">
    <text evidence="6">Belongs to the peptidase T1A family.</text>
</comment>
<dbReference type="InterPro" id="IPR050115">
    <property type="entry name" value="Proteasome_alpha"/>
</dbReference>
<comment type="subcellular location">
    <subcellularLocation>
        <location evidence="2">Cytoplasm</location>
    </subcellularLocation>
    <subcellularLocation>
        <location evidence="1">Nucleus</location>
    </subcellularLocation>
</comment>
<dbReference type="Proteomes" id="UP001176517">
    <property type="component" value="Unassembled WGS sequence"/>
</dbReference>
<organism evidence="9 10">
    <name type="scientific">Tilletia horrida</name>
    <dbReference type="NCBI Taxonomy" id="155126"/>
    <lineage>
        <taxon>Eukaryota</taxon>
        <taxon>Fungi</taxon>
        <taxon>Dikarya</taxon>
        <taxon>Basidiomycota</taxon>
        <taxon>Ustilaginomycotina</taxon>
        <taxon>Exobasidiomycetes</taxon>
        <taxon>Tilletiales</taxon>
        <taxon>Tilletiaceae</taxon>
        <taxon>Tilletia</taxon>
    </lineage>
</organism>
<keyword evidence="5" id="KW-0539">Nucleus</keyword>
<protein>
    <submittedName>
        <fullName evidence="9">Proteasome subunit alpha type-6</fullName>
        <ecNumber evidence="9">3.4.25.1</ecNumber>
    </submittedName>
</protein>
<dbReference type="InterPro" id="IPR029055">
    <property type="entry name" value="Ntn_hydrolases_N"/>
</dbReference>
<gene>
    <name evidence="9" type="primary">PRE5</name>
    <name evidence="9" type="ORF">OC846_002947</name>
</gene>
<comment type="caution">
    <text evidence="9">The sequence shown here is derived from an EMBL/GenBank/DDBJ whole genome shotgun (WGS) entry which is preliminary data.</text>
</comment>
<evidence type="ECO:0000313" key="9">
    <source>
        <dbReference type="EMBL" id="KAK0552346.1"/>
    </source>
</evidence>
<dbReference type="GO" id="GO:0005634">
    <property type="term" value="C:nucleus"/>
    <property type="evidence" value="ECO:0007669"/>
    <property type="project" value="UniProtKB-SubCell"/>
</dbReference>
<name>A0AAN6GST1_9BASI</name>
<evidence type="ECO:0000256" key="2">
    <source>
        <dbReference type="ARBA" id="ARBA00004496"/>
    </source>
</evidence>
<feature type="region of interest" description="Disordered" evidence="7">
    <location>
        <begin position="264"/>
        <end position="298"/>
    </location>
</feature>
<keyword evidence="9" id="KW-0378">Hydrolase</keyword>
<feature type="domain" description="Proteasome alpha-type subunits" evidence="8">
    <location>
        <begin position="6"/>
        <end position="28"/>
    </location>
</feature>
<dbReference type="CDD" id="cd03749">
    <property type="entry name" value="proteasome_alpha_type_1"/>
    <property type="match status" value="1"/>
</dbReference>
<sequence>MFRNTYDSDITVFSPQGQIWQISYAQEAIKQGSAVVGLRSNTHAVLVALKRAPSELASYQNKMLRVDNHVGIAFAGLTSDARVLSNYMRQLALSSRMLYARPLPLSRIASALADRAQLNTMQYGKRPYGVGFLIIGVDGSGPHLFEFSPTGNCLEYVAMALGARSASAKTYLERNFEKFPEASLDDLIVHGLTALRDTLPQSKELDLEAVSVSLVGPGADADVNTAEARSGEKFRIVEGADLKIYFDRLPARVTAGSAAAAAAAAAASTEPGAEGGADGAGDAAAPTQPATGDDQMQE</sequence>
<dbReference type="FunFam" id="3.60.20.10:FF:000016">
    <property type="entry name" value="Proteasome subunit alpha type-6"/>
    <property type="match status" value="1"/>
</dbReference>
<accession>A0AAN6GST1</accession>
<evidence type="ECO:0000256" key="3">
    <source>
        <dbReference type="ARBA" id="ARBA00022490"/>
    </source>
</evidence>
<dbReference type="Pfam" id="PF00227">
    <property type="entry name" value="Proteasome"/>
    <property type="match status" value="1"/>
</dbReference>
<dbReference type="GO" id="GO:0019773">
    <property type="term" value="C:proteasome core complex, alpha-subunit complex"/>
    <property type="evidence" value="ECO:0007669"/>
    <property type="project" value="UniProtKB-UniRule"/>
</dbReference>
<evidence type="ECO:0000256" key="4">
    <source>
        <dbReference type="ARBA" id="ARBA00022942"/>
    </source>
</evidence>
<evidence type="ECO:0000256" key="1">
    <source>
        <dbReference type="ARBA" id="ARBA00004123"/>
    </source>
</evidence>
<dbReference type="EC" id="3.4.25.1" evidence="9"/>
<dbReference type="PANTHER" id="PTHR11599">
    <property type="entry name" value="PROTEASOME SUBUNIT ALPHA/BETA"/>
    <property type="match status" value="1"/>
</dbReference>
<dbReference type="Pfam" id="PF10584">
    <property type="entry name" value="Proteasome_A_N"/>
    <property type="match status" value="1"/>
</dbReference>
<dbReference type="Gene3D" id="3.60.20.10">
    <property type="entry name" value="Glutamine Phosphoribosylpyrophosphate, subunit 1, domain 1"/>
    <property type="match status" value="1"/>
</dbReference>
<dbReference type="InterPro" id="IPR001353">
    <property type="entry name" value="Proteasome_sua/b"/>
</dbReference>
<dbReference type="SUPFAM" id="SSF56235">
    <property type="entry name" value="N-terminal nucleophile aminohydrolases (Ntn hydrolases)"/>
    <property type="match status" value="1"/>
</dbReference>
<dbReference type="PROSITE" id="PS51475">
    <property type="entry name" value="PROTEASOME_ALPHA_2"/>
    <property type="match status" value="1"/>
</dbReference>
<evidence type="ECO:0000256" key="6">
    <source>
        <dbReference type="PROSITE-ProRule" id="PRU00808"/>
    </source>
</evidence>
<dbReference type="InterPro" id="IPR000426">
    <property type="entry name" value="Proteasome_asu_N"/>
</dbReference>
<evidence type="ECO:0000256" key="5">
    <source>
        <dbReference type="ARBA" id="ARBA00023242"/>
    </source>
</evidence>
<evidence type="ECO:0000259" key="8">
    <source>
        <dbReference type="SMART" id="SM00948"/>
    </source>
</evidence>
<feature type="compositionally biased region" description="Low complexity" evidence="7">
    <location>
        <begin position="280"/>
        <end position="298"/>
    </location>
</feature>
<evidence type="ECO:0000313" key="10">
    <source>
        <dbReference type="Proteomes" id="UP001176517"/>
    </source>
</evidence>
<dbReference type="EMBL" id="JAPDMZ010000064">
    <property type="protein sequence ID" value="KAK0552346.1"/>
    <property type="molecule type" value="Genomic_DNA"/>
</dbReference>
<evidence type="ECO:0000256" key="7">
    <source>
        <dbReference type="SAM" id="MobiDB-lite"/>
    </source>
</evidence>
<dbReference type="AlphaFoldDB" id="A0AAN6GST1"/>
<dbReference type="GO" id="GO:0016787">
    <property type="term" value="F:hydrolase activity"/>
    <property type="evidence" value="ECO:0007669"/>
    <property type="project" value="UniProtKB-KW"/>
</dbReference>
<keyword evidence="3" id="KW-0963">Cytoplasm</keyword>
<dbReference type="InterPro" id="IPR023332">
    <property type="entry name" value="Proteasome_alpha-type"/>
</dbReference>
<dbReference type="GO" id="GO:0005737">
    <property type="term" value="C:cytoplasm"/>
    <property type="evidence" value="ECO:0007669"/>
    <property type="project" value="UniProtKB-SubCell"/>
</dbReference>
<dbReference type="GO" id="GO:0006511">
    <property type="term" value="P:ubiquitin-dependent protein catabolic process"/>
    <property type="evidence" value="ECO:0007669"/>
    <property type="project" value="InterPro"/>
</dbReference>
<keyword evidence="10" id="KW-1185">Reference proteome</keyword>